<dbReference type="PROSITE" id="PS51387">
    <property type="entry name" value="FAD_PCMH"/>
    <property type="match status" value="1"/>
</dbReference>
<dbReference type="STRING" id="984485.A0A1E4RLL2"/>
<keyword evidence="5" id="KW-0274">FAD</keyword>
<dbReference type="AlphaFoldDB" id="A0A1E4RLL2"/>
<dbReference type="RefSeq" id="XP_020077158.1">
    <property type="nucleotide sequence ID" value="XM_020222238.1"/>
</dbReference>
<dbReference type="InterPro" id="IPR016171">
    <property type="entry name" value="Vanillyl_alc_oxidase_C-sub2"/>
</dbReference>
<evidence type="ECO:0000256" key="2">
    <source>
        <dbReference type="ARBA" id="ARBA00004173"/>
    </source>
</evidence>
<dbReference type="GO" id="GO:0005743">
    <property type="term" value="C:mitochondrial inner membrane"/>
    <property type="evidence" value="ECO:0007669"/>
    <property type="project" value="EnsemblFungi"/>
</dbReference>
<name>A0A1E4RLL2_9ASCO</name>
<evidence type="ECO:0000256" key="9">
    <source>
        <dbReference type="ARBA" id="ARBA00038897"/>
    </source>
</evidence>
<dbReference type="Gene3D" id="3.30.70.2740">
    <property type="match status" value="1"/>
</dbReference>
<evidence type="ECO:0000256" key="5">
    <source>
        <dbReference type="ARBA" id="ARBA00022827"/>
    </source>
</evidence>
<evidence type="ECO:0000256" key="1">
    <source>
        <dbReference type="ARBA" id="ARBA00001974"/>
    </source>
</evidence>
<keyword evidence="14" id="KW-1185">Reference proteome</keyword>
<dbReference type="EMBL" id="KV454540">
    <property type="protein sequence ID" value="ODV68091.1"/>
    <property type="molecule type" value="Genomic_DNA"/>
</dbReference>
<evidence type="ECO:0000313" key="13">
    <source>
        <dbReference type="EMBL" id="ODV68091.1"/>
    </source>
</evidence>
<feature type="domain" description="FAD-binding PCMH-type" evidence="12">
    <location>
        <begin position="60"/>
        <end position="238"/>
    </location>
</feature>
<gene>
    <name evidence="13" type="ORF">HYPBUDRAFT_156775</name>
</gene>
<dbReference type="GeneID" id="30996787"/>
<comment type="cofactor">
    <cofactor evidence="1">
        <name>FAD</name>
        <dbReference type="ChEBI" id="CHEBI:57692"/>
    </cofactor>
</comment>
<evidence type="ECO:0000256" key="3">
    <source>
        <dbReference type="ARBA" id="ARBA00008000"/>
    </source>
</evidence>
<dbReference type="Gene3D" id="3.30.465.10">
    <property type="match status" value="1"/>
</dbReference>
<dbReference type="InterPro" id="IPR036318">
    <property type="entry name" value="FAD-bd_PCMH-like_sf"/>
</dbReference>
<dbReference type="SUPFAM" id="SSF56176">
    <property type="entry name" value="FAD-binding/transporter-associated domain-like"/>
    <property type="match status" value="1"/>
</dbReference>
<dbReference type="InterPro" id="IPR016169">
    <property type="entry name" value="FAD-bd_PCMH_sub2"/>
</dbReference>
<comment type="subcellular location">
    <subcellularLocation>
        <location evidence="2">Mitochondrion</location>
    </subcellularLocation>
</comment>
<dbReference type="PANTHER" id="PTHR11748:SF111">
    <property type="entry name" value="D-LACTATE DEHYDROGENASE, MITOCHONDRIAL-RELATED"/>
    <property type="match status" value="1"/>
</dbReference>
<evidence type="ECO:0000256" key="8">
    <source>
        <dbReference type="ARBA" id="ARBA00023128"/>
    </source>
</evidence>
<dbReference type="EC" id="1.1.2.4" evidence="9"/>
<keyword evidence="4" id="KW-0285">Flavoprotein</keyword>
<evidence type="ECO:0000256" key="7">
    <source>
        <dbReference type="ARBA" id="ARBA00023002"/>
    </source>
</evidence>
<dbReference type="Pfam" id="PF01565">
    <property type="entry name" value="FAD_binding_4"/>
    <property type="match status" value="1"/>
</dbReference>
<dbReference type="Gene3D" id="1.10.45.10">
    <property type="entry name" value="Vanillyl-alcohol Oxidase, Chain A, domain 4"/>
    <property type="match status" value="1"/>
</dbReference>
<dbReference type="GO" id="GO:0004458">
    <property type="term" value="F:D-lactate dehydrogenase (cytochrome) activity"/>
    <property type="evidence" value="ECO:0007669"/>
    <property type="project" value="UniProtKB-EC"/>
</dbReference>
<evidence type="ECO:0000256" key="6">
    <source>
        <dbReference type="ARBA" id="ARBA00022946"/>
    </source>
</evidence>
<dbReference type="SUPFAM" id="SSF55103">
    <property type="entry name" value="FAD-linked oxidases, C-terminal domain"/>
    <property type="match status" value="1"/>
</dbReference>
<keyword evidence="7" id="KW-0560">Oxidoreductase</keyword>
<dbReference type="Proteomes" id="UP000095085">
    <property type="component" value="Unassembled WGS sequence"/>
</dbReference>
<keyword evidence="8" id="KW-0496">Mitochondrion</keyword>
<organism evidence="13 14">
    <name type="scientific">Hyphopichia burtonii NRRL Y-1933</name>
    <dbReference type="NCBI Taxonomy" id="984485"/>
    <lineage>
        <taxon>Eukaryota</taxon>
        <taxon>Fungi</taxon>
        <taxon>Dikarya</taxon>
        <taxon>Ascomycota</taxon>
        <taxon>Saccharomycotina</taxon>
        <taxon>Pichiomycetes</taxon>
        <taxon>Debaryomycetaceae</taxon>
        <taxon>Hyphopichia</taxon>
    </lineage>
</organism>
<dbReference type="InterPro" id="IPR004113">
    <property type="entry name" value="FAD-bd_oxidored_4_C"/>
</dbReference>
<dbReference type="InterPro" id="IPR006094">
    <property type="entry name" value="Oxid_FAD_bind_N"/>
</dbReference>
<dbReference type="InterPro" id="IPR016164">
    <property type="entry name" value="FAD-linked_Oxase-like_C"/>
</dbReference>
<protein>
    <recommendedName>
        <fullName evidence="9">D-lactate dehydrogenase (cytochrome)</fullName>
        <ecNumber evidence="9">1.1.2.4</ecNumber>
    </recommendedName>
    <alternativeName>
        <fullName evidence="11">D-lactate ferricytochrome C oxidoreductase</fullName>
    </alternativeName>
</protein>
<keyword evidence="6" id="KW-0809">Transit peptide</keyword>
<reference evidence="14" key="1">
    <citation type="submission" date="2016-05" db="EMBL/GenBank/DDBJ databases">
        <title>Comparative genomics of biotechnologically important yeasts.</title>
        <authorList>
            <consortium name="DOE Joint Genome Institute"/>
            <person name="Riley R."/>
            <person name="Haridas S."/>
            <person name="Wolfe K.H."/>
            <person name="Lopes M.R."/>
            <person name="Hittinger C.T."/>
            <person name="Goker M."/>
            <person name="Salamov A."/>
            <person name="Wisecaver J."/>
            <person name="Long T.M."/>
            <person name="Aerts A.L."/>
            <person name="Barry K."/>
            <person name="Choi C."/>
            <person name="Clum A."/>
            <person name="Coughlan A.Y."/>
            <person name="Deshpande S."/>
            <person name="Douglass A.P."/>
            <person name="Hanson S.J."/>
            <person name="Klenk H.-P."/>
            <person name="Labutti K."/>
            <person name="Lapidus A."/>
            <person name="Lindquist E."/>
            <person name="Lipzen A."/>
            <person name="Meier-Kolthoff J.P."/>
            <person name="Ohm R.A."/>
            <person name="Otillar R.P."/>
            <person name="Pangilinan J."/>
            <person name="Peng Y."/>
            <person name="Rokas A."/>
            <person name="Rosa C.A."/>
            <person name="Scheuner C."/>
            <person name="Sibirny A.A."/>
            <person name="Slot J.C."/>
            <person name="Stielow J.B."/>
            <person name="Sun H."/>
            <person name="Kurtzman C.P."/>
            <person name="Blackwell M."/>
            <person name="Grigoriev I.V."/>
            <person name="Jeffries T.W."/>
        </authorList>
    </citation>
    <scope>NUCLEOTIDE SEQUENCE [LARGE SCALE GENOMIC DNA]</scope>
    <source>
        <strain evidence="14">NRRL Y-1933</strain>
    </source>
</reference>
<dbReference type="FunFam" id="1.10.45.10:FF:000001">
    <property type="entry name" value="D-lactate dehydrogenase mitochondrial"/>
    <property type="match status" value="1"/>
</dbReference>
<proteinExistence type="inferred from homology"/>
<evidence type="ECO:0000256" key="11">
    <source>
        <dbReference type="ARBA" id="ARBA00083446"/>
    </source>
</evidence>
<dbReference type="OrthoDB" id="7786253at2759"/>
<comment type="similarity">
    <text evidence="3">Belongs to the FAD-binding oxidoreductase/transferase type 4 family.</text>
</comment>
<dbReference type="Pfam" id="PF02913">
    <property type="entry name" value="FAD-oxidase_C"/>
    <property type="match status" value="1"/>
</dbReference>
<evidence type="ECO:0000259" key="12">
    <source>
        <dbReference type="PROSITE" id="PS51387"/>
    </source>
</evidence>
<evidence type="ECO:0000313" key="14">
    <source>
        <dbReference type="Proteomes" id="UP000095085"/>
    </source>
</evidence>
<dbReference type="InterPro" id="IPR016166">
    <property type="entry name" value="FAD-bd_PCMH"/>
</dbReference>
<dbReference type="GO" id="GO:1903457">
    <property type="term" value="P:lactate catabolic process"/>
    <property type="evidence" value="ECO:0007669"/>
    <property type="project" value="EnsemblFungi"/>
</dbReference>
<evidence type="ECO:0000256" key="4">
    <source>
        <dbReference type="ARBA" id="ARBA00022630"/>
    </source>
</evidence>
<comment type="catalytic activity">
    <reaction evidence="10">
        <text>(R)-lactate + 2 Fe(III)-[cytochrome c] = 2 Fe(II)-[cytochrome c] + pyruvate + 2 H(+)</text>
        <dbReference type="Rhea" id="RHEA:13521"/>
        <dbReference type="Rhea" id="RHEA-COMP:10350"/>
        <dbReference type="Rhea" id="RHEA-COMP:14399"/>
        <dbReference type="ChEBI" id="CHEBI:15361"/>
        <dbReference type="ChEBI" id="CHEBI:15378"/>
        <dbReference type="ChEBI" id="CHEBI:16004"/>
        <dbReference type="ChEBI" id="CHEBI:29033"/>
        <dbReference type="ChEBI" id="CHEBI:29034"/>
        <dbReference type="EC" id="1.1.2.4"/>
    </reaction>
</comment>
<dbReference type="PANTHER" id="PTHR11748">
    <property type="entry name" value="D-LACTATE DEHYDROGENASE"/>
    <property type="match status" value="1"/>
</dbReference>
<accession>A0A1E4RLL2</accession>
<sequence>MELPEYASDKEIDQAVDKIREIFKSDLKNGESYDEGLYISHEKSVLDEHADTYFNTHHALDNERSHYVLFPRLTAQVSEILKLCHEYKIPVVATGGRSSLEGHFIPTRGGISLDLSNMDAIVHFKPTDLDITVEAGLGWEALNDYLEDYRLMFPVDPGPGATVGGCVTNNSSGTNATRYGAAFANVVSLTVVLADGTVVRTKKRPRKTSAGYNLNGLFTGSEGTLGIITEVTVKLHVKPKVERVAVVPFKTIKDAANSVNEFLISGINLNAIELLDDKMMKCVNDSGETTRKWTQAPTLFLKIGGSNDEVVKSTINQTKEISAQHGSLDFQFASNEEETVELWSARKVALWSTINQGKLKNNDIQLWTTDTAVPISRLPRYLVEVKKAIDDAGLENTLVAHIGDGNAHSFILYHPEEHAKAERIVHDIVKKAIELEGTCTGEHGIGYGKIDLLEEELGLIPIDVMRKLKLALDPQRILNPDKVFRMDPNKKVE</sequence>
<dbReference type="GO" id="GO:0071949">
    <property type="term" value="F:FAD binding"/>
    <property type="evidence" value="ECO:0007669"/>
    <property type="project" value="InterPro"/>
</dbReference>
<dbReference type="GO" id="GO:0008720">
    <property type="term" value="F:D-lactate dehydrogenase (NAD+) activity"/>
    <property type="evidence" value="ECO:0007669"/>
    <property type="project" value="TreeGrafter"/>
</dbReference>
<dbReference type="FunFam" id="3.30.70.2740:FF:000001">
    <property type="entry name" value="D-lactate dehydrogenase mitochondrial"/>
    <property type="match status" value="1"/>
</dbReference>
<evidence type="ECO:0000256" key="10">
    <source>
        <dbReference type="ARBA" id="ARBA00051436"/>
    </source>
</evidence>